<dbReference type="InterPro" id="IPR013783">
    <property type="entry name" value="Ig-like_fold"/>
</dbReference>
<evidence type="ECO:0000259" key="8">
    <source>
        <dbReference type="PROSITE" id="PS50835"/>
    </source>
</evidence>
<dbReference type="Pfam" id="PF13927">
    <property type="entry name" value="Ig_3"/>
    <property type="match status" value="3"/>
</dbReference>
<dbReference type="InterPro" id="IPR003961">
    <property type="entry name" value="FN3_dom"/>
</dbReference>
<evidence type="ECO:0000256" key="7">
    <source>
        <dbReference type="SAM" id="SignalP"/>
    </source>
</evidence>
<dbReference type="EMBL" id="BDGG01000011">
    <property type="protein sequence ID" value="GAV05015.1"/>
    <property type="molecule type" value="Genomic_DNA"/>
</dbReference>
<dbReference type="InterPro" id="IPR036179">
    <property type="entry name" value="Ig-like_dom_sf"/>
</dbReference>
<dbReference type="InterPro" id="IPR003599">
    <property type="entry name" value="Ig_sub"/>
</dbReference>
<proteinExistence type="predicted"/>
<dbReference type="Pfam" id="PF00041">
    <property type="entry name" value="fn3"/>
    <property type="match status" value="1"/>
</dbReference>
<dbReference type="OrthoDB" id="6159398at2759"/>
<reference evidence="9 10" key="1">
    <citation type="journal article" date="2016" name="Nat. Commun.">
        <title>Extremotolerant tardigrade genome and improved radiotolerance of human cultured cells by tardigrade-unique protein.</title>
        <authorList>
            <person name="Hashimoto T."/>
            <person name="Horikawa D.D."/>
            <person name="Saito Y."/>
            <person name="Kuwahara H."/>
            <person name="Kozuka-Hata H."/>
            <person name="Shin-I T."/>
            <person name="Minakuchi Y."/>
            <person name="Ohishi K."/>
            <person name="Motoyama A."/>
            <person name="Aizu T."/>
            <person name="Enomoto A."/>
            <person name="Kondo K."/>
            <person name="Tanaka S."/>
            <person name="Hara Y."/>
            <person name="Koshikawa S."/>
            <person name="Sagara H."/>
            <person name="Miura T."/>
            <person name="Yokobori S."/>
            <person name="Miyagawa K."/>
            <person name="Suzuki Y."/>
            <person name="Kubo T."/>
            <person name="Oyama M."/>
            <person name="Kohara Y."/>
            <person name="Fujiyama A."/>
            <person name="Arakawa K."/>
            <person name="Katayama T."/>
            <person name="Toyoda A."/>
            <person name="Kunieda T."/>
        </authorList>
    </citation>
    <scope>NUCLEOTIDE SEQUENCE [LARGE SCALE GENOMIC DNA]</scope>
    <source>
        <strain evidence="9 10">YOKOZUNA-1</strain>
    </source>
</reference>
<evidence type="ECO:0000256" key="6">
    <source>
        <dbReference type="SAM" id="MobiDB-lite"/>
    </source>
</evidence>
<dbReference type="PANTHER" id="PTHR11640">
    <property type="entry name" value="NEPHRIN"/>
    <property type="match status" value="1"/>
</dbReference>
<comment type="subcellular location">
    <subcellularLocation>
        <location evidence="1">Membrane</location>
        <topology evidence="1">Single-pass type I membrane protein</topology>
    </subcellularLocation>
</comment>
<protein>
    <recommendedName>
        <fullName evidence="8">Ig-like domain-containing protein</fullName>
    </recommendedName>
</protein>
<dbReference type="GO" id="GO:0098609">
    <property type="term" value="P:cell-cell adhesion"/>
    <property type="evidence" value="ECO:0007669"/>
    <property type="project" value="TreeGrafter"/>
</dbReference>
<feature type="signal peptide" evidence="7">
    <location>
        <begin position="1"/>
        <end position="25"/>
    </location>
</feature>
<dbReference type="SUPFAM" id="SSF49265">
    <property type="entry name" value="Fibronectin type III"/>
    <property type="match status" value="1"/>
</dbReference>
<dbReference type="Gene3D" id="2.60.40.10">
    <property type="entry name" value="Immunoglobulins"/>
    <property type="match status" value="4"/>
</dbReference>
<keyword evidence="10" id="KW-1185">Reference proteome</keyword>
<comment type="caution">
    <text evidence="9">The sequence shown here is derived from an EMBL/GenBank/DDBJ whole genome shotgun (WGS) entry which is preliminary data.</text>
</comment>
<dbReference type="SUPFAM" id="SSF48726">
    <property type="entry name" value="Immunoglobulin"/>
    <property type="match status" value="3"/>
</dbReference>
<dbReference type="GO" id="GO:0050839">
    <property type="term" value="F:cell adhesion molecule binding"/>
    <property type="evidence" value="ECO:0007669"/>
    <property type="project" value="TreeGrafter"/>
</dbReference>
<keyword evidence="5" id="KW-0393">Immunoglobulin domain</keyword>
<evidence type="ECO:0000256" key="1">
    <source>
        <dbReference type="ARBA" id="ARBA00004479"/>
    </source>
</evidence>
<accession>A0A1D1VU27</accession>
<dbReference type="GO" id="GO:0005911">
    <property type="term" value="C:cell-cell junction"/>
    <property type="evidence" value="ECO:0007669"/>
    <property type="project" value="TreeGrafter"/>
</dbReference>
<dbReference type="PANTHER" id="PTHR11640:SF158">
    <property type="entry name" value="V-SET AND IMMUNOGLOBULIN DOMAIN-CONTAINING PROTEIN 10-LIKE 2"/>
    <property type="match status" value="1"/>
</dbReference>
<dbReference type="GO" id="GO:0005886">
    <property type="term" value="C:plasma membrane"/>
    <property type="evidence" value="ECO:0007669"/>
    <property type="project" value="TreeGrafter"/>
</dbReference>
<dbReference type="PROSITE" id="PS50835">
    <property type="entry name" value="IG_LIKE"/>
    <property type="match status" value="3"/>
</dbReference>
<evidence type="ECO:0000256" key="4">
    <source>
        <dbReference type="ARBA" id="ARBA00023180"/>
    </source>
</evidence>
<keyword evidence="4" id="KW-0325">Glycoprotein</keyword>
<feature type="domain" description="Ig-like" evidence="8">
    <location>
        <begin position="246"/>
        <end position="354"/>
    </location>
</feature>
<feature type="region of interest" description="Disordered" evidence="6">
    <location>
        <begin position="33"/>
        <end position="56"/>
    </location>
</feature>
<evidence type="ECO:0000313" key="10">
    <source>
        <dbReference type="Proteomes" id="UP000186922"/>
    </source>
</evidence>
<gene>
    <name evidence="9" type="primary">RvY_15206-1</name>
    <name evidence="9" type="synonym">RvY_15206.1</name>
    <name evidence="9" type="ORF">RvY_15206</name>
</gene>
<dbReference type="InterPro" id="IPR007110">
    <property type="entry name" value="Ig-like_dom"/>
</dbReference>
<keyword evidence="2" id="KW-0472">Membrane</keyword>
<evidence type="ECO:0000313" key="9">
    <source>
        <dbReference type="EMBL" id="GAV05015.1"/>
    </source>
</evidence>
<dbReference type="SMART" id="SM00409">
    <property type="entry name" value="IG"/>
    <property type="match status" value="3"/>
</dbReference>
<feature type="domain" description="Ig-like" evidence="8">
    <location>
        <begin position="150"/>
        <end position="241"/>
    </location>
</feature>
<dbReference type="SMART" id="SM00408">
    <property type="entry name" value="IGc2"/>
    <property type="match status" value="3"/>
</dbReference>
<evidence type="ECO:0000256" key="2">
    <source>
        <dbReference type="ARBA" id="ARBA00023136"/>
    </source>
</evidence>
<dbReference type="InterPro" id="IPR003598">
    <property type="entry name" value="Ig_sub2"/>
</dbReference>
<keyword evidence="7" id="KW-0732">Signal</keyword>
<name>A0A1D1VU27_RAMVA</name>
<dbReference type="CDD" id="cd00096">
    <property type="entry name" value="Ig"/>
    <property type="match status" value="1"/>
</dbReference>
<dbReference type="CDD" id="cd00063">
    <property type="entry name" value="FN3"/>
    <property type="match status" value="1"/>
</dbReference>
<dbReference type="Proteomes" id="UP000186922">
    <property type="component" value="Unassembled WGS sequence"/>
</dbReference>
<dbReference type="AlphaFoldDB" id="A0A1D1VU27"/>
<sequence length="514" mass="56849">MMESTQTLLYKLAIILIVLIGFIHGQEDPNAVAAGQTNGNDATESEETTDTPPVPARIKTASQNLMVETGKRLELPCEIENPESGVLIWKHGAKILATGTTLTSKRNKKLEGSNLILTRVSDADAGNYTCQVAGEEQVEVVHAVTIIRPPTVDIQPGDKEISGEKGQPLPLSCRVQGFPQPTLKWVFTDMSGHRKELTEFDNQNEIKVQPESGLTRADVGDYACVANNGIGAPVNNSVRVNIRYKPEVLDGTAVFLSKVGGDAKLECSFNAYPTDGHQFTWHRVVAGSHAEHEADASAKEEVTNDERHEIVTDAKENTLTSTLHIRNVQETDFQKYICTAQNELGDASHETELSGLAYPMGMQTAHHNQPGSKLGLSWSVKSSTPVKEYRIIYREINDTHEGEPKNITITEDGKEFHADSKNGGVQVYEKTYVFDDLRPLRNYSVVMMAHNDQGWSRETQHRIFMQDARTAALNGKNGKSSSSSPVCESHRPLVFFSSILVLLCWRRRQLPECL</sequence>
<organism evidence="9 10">
    <name type="scientific">Ramazzottius varieornatus</name>
    <name type="common">Water bear</name>
    <name type="synonym">Tardigrade</name>
    <dbReference type="NCBI Taxonomy" id="947166"/>
    <lineage>
        <taxon>Eukaryota</taxon>
        <taxon>Metazoa</taxon>
        <taxon>Ecdysozoa</taxon>
        <taxon>Tardigrada</taxon>
        <taxon>Eutardigrada</taxon>
        <taxon>Parachela</taxon>
        <taxon>Hypsibioidea</taxon>
        <taxon>Ramazzottiidae</taxon>
        <taxon>Ramazzottius</taxon>
    </lineage>
</organism>
<evidence type="ECO:0000256" key="5">
    <source>
        <dbReference type="ARBA" id="ARBA00023319"/>
    </source>
</evidence>
<keyword evidence="3" id="KW-1015">Disulfide bond</keyword>
<dbReference type="STRING" id="947166.A0A1D1VU27"/>
<feature type="domain" description="Ig-like" evidence="8">
    <location>
        <begin position="55"/>
        <end position="141"/>
    </location>
</feature>
<dbReference type="InterPro" id="IPR051275">
    <property type="entry name" value="Cell_adhesion_signaling"/>
</dbReference>
<evidence type="ECO:0000256" key="3">
    <source>
        <dbReference type="ARBA" id="ARBA00023157"/>
    </source>
</evidence>
<dbReference type="InterPro" id="IPR036116">
    <property type="entry name" value="FN3_sf"/>
</dbReference>
<feature type="chain" id="PRO_5008898849" description="Ig-like domain-containing protein" evidence="7">
    <location>
        <begin position="26"/>
        <end position="514"/>
    </location>
</feature>